<comment type="caution">
    <text evidence="8">The sequence shown here is derived from an EMBL/GenBank/DDBJ whole genome shotgun (WGS) entry which is preliminary data.</text>
</comment>
<evidence type="ECO:0000256" key="4">
    <source>
        <dbReference type="ARBA" id="ARBA00023136"/>
    </source>
</evidence>
<dbReference type="InterPro" id="IPR022764">
    <property type="entry name" value="Peptidase_S54_rhomboid_dom"/>
</dbReference>
<accession>M1W619</accession>
<evidence type="ECO:0000259" key="7">
    <source>
        <dbReference type="Pfam" id="PF01694"/>
    </source>
</evidence>
<feature type="compositionally biased region" description="Polar residues" evidence="5">
    <location>
        <begin position="1"/>
        <end position="25"/>
    </location>
</feature>
<name>M1W619_CLAP2</name>
<keyword evidence="9" id="KW-1185">Reference proteome</keyword>
<gene>
    <name evidence="8" type="ORF">CPUR_01047</name>
</gene>
<dbReference type="STRING" id="1111077.M1W619"/>
<keyword evidence="8" id="KW-0675">Receptor</keyword>
<keyword evidence="2 6" id="KW-0812">Transmembrane</keyword>
<evidence type="ECO:0000313" key="9">
    <source>
        <dbReference type="Proteomes" id="UP000016801"/>
    </source>
</evidence>
<keyword evidence="3 6" id="KW-1133">Transmembrane helix</keyword>
<feature type="region of interest" description="Disordered" evidence="5">
    <location>
        <begin position="1"/>
        <end position="29"/>
    </location>
</feature>
<evidence type="ECO:0000256" key="6">
    <source>
        <dbReference type="SAM" id="Phobius"/>
    </source>
</evidence>
<dbReference type="GO" id="GO:0004252">
    <property type="term" value="F:serine-type endopeptidase activity"/>
    <property type="evidence" value="ECO:0007669"/>
    <property type="project" value="InterPro"/>
</dbReference>
<keyword evidence="4 6" id="KW-0472">Membrane</keyword>
<dbReference type="Gene3D" id="1.20.1540.10">
    <property type="entry name" value="Rhomboid-like"/>
    <property type="match status" value="1"/>
</dbReference>
<proteinExistence type="predicted"/>
<evidence type="ECO:0000256" key="2">
    <source>
        <dbReference type="ARBA" id="ARBA00022692"/>
    </source>
</evidence>
<evidence type="ECO:0000256" key="3">
    <source>
        <dbReference type="ARBA" id="ARBA00022989"/>
    </source>
</evidence>
<protein>
    <submittedName>
        <fullName evidence="8">Related to mouse proteinase activated receptor 2</fullName>
    </submittedName>
</protein>
<dbReference type="SUPFAM" id="SSF144091">
    <property type="entry name" value="Rhomboid-like"/>
    <property type="match status" value="1"/>
</dbReference>
<evidence type="ECO:0000256" key="1">
    <source>
        <dbReference type="ARBA" id="ARBA00004141"/>
    </source>
</evidence>
<dbReference type="AlphaFoldDB" id="M1W619"/>
<dbReference type="OrthoDB" id="10257275at2759"/>
<feature type="transmembrane region" description="Helical" evidence="6">
    <location>
        <begin position="218"/>
        <end position="236"/>
    </location>
</feature>
<dbReference type="InterPro" id="IPR035952">
    <property type="entry name" value="Rhomboid-like_sf"/>
</dbReference>
<evidence type="ECO:0000256" key="5">
    <source>
        <dbReference type="SAM" id="MobiDB-lite"/>
    </source>
</evidence>
<feature type="transmembrane region" description="Helical" evidence="6">
    <location>
        <begin position="287"/>
        <end position="320"/>
    </location>
</feature>
<comment type="subcellular location">
    <subcellularLocation>
        <location evidence="1">Membrane</location>
        <topology evidence="1">Multi-pass membrane protein</topology>
    </subcellularLocation>
</comment>
<organism evidence="8 9">
    <name type="scientific">Claviceps purpurea (strain 20.1)</name>
    <name type="common">Ergot fungus</name>
    <name type="synonym">Sphacelia segetum</name>
    <dbReference type="NCBI Taxonomy" id="1111077"/>
    <lineage>
        <taxon>Eukaryota</taxon>
        <taxon>Fungi</taxon>
        <taxon>Dikarya</taxon>
        <taxon>Ascomycota</taxon>
        <taxon>Pezizomycotina</taxon>
        <taxon>Sordariomycetes</taxon>
        <taxon>Hypocreomycetidae</taxon>
        <taxon>Hypocreales</taxon>
        <taxon>Clavicipitaceae</taxon>
        <taxon>Claviceps</taxon>
    </lineage>
</organism>
<dbReference type="HOGENOM" id="CLU_721607_0_0_1"/>
<feature type="domain" description="Peptidase S54 rhomboid" evidence="7">
    <location>
        <begin position="226"/>
        <end position="320"/>
    </location>
</feature>
<reference evidence="8 9" key="1">
    <citation type="journal article" date="2013" name="PLoS Genet.">
        <title>Plant-symbiotic fungi as chemical engineers: Multi-genome analysis of the Clavicipitaceae reveals dynamics of alkaloid loci.</title>
        <authorList>
            <person name="Schardl C.L."/>
            <person name="Young C.A."/>
            <person name="Hesse U."/>
            <person name="Amyotte S.G."/>
            <person name="Andreeva K."/>
            <person name="Calie P.J."/>
            <person name="Fleetwood D.J."/>
            <person name="Haws D.C."/>
            <person name="Moore N."/>
            <person name="Oeser B."/>
            <person name="Panaccione D.G."/>
            <person name="Schweri K.K."/>
            <person name="Voisey C.R."/>
            <person name="Farman M.L."/>
            <person name="Jaromczyk J.W."/>
            <person name="Roe B.A."/>
            <person name="O'Sullivan D.M."/>
            <person name="Scott B."/>
            <person name="Tudzynski P."/>
            <person name="An Z."/>
            <person name="Arnaoudova E.G."/>
            <person name="Bullock C.T."/>
            <person name="Charlton N.D."/>
            <person name="Chen L."/>
            <person name="Cox M."/>
            <person name="Dinkins R.D."/>
            <person name="Florea S."/>
            <person name="Glenn A.E."/>
            <person name="Gordon A."/>
            <person name="Gueldener U."/>
            <person name="Harris D.R."/>
            <person name="Hollin W."/>
            <person name="Jaromczyk J."/>
            <person name="Johnson R.D."/>
            <person name="Khan A.K."/>
            <person name="Leistner E."/>
            <person name="Leuchtmann A."/>
            <person name="Li C."/>
            <person name="Liu J."/>
            <person name="Liu J."/>
            <person name="Liu M."/>
            <person name="Mace W."/>
            <person name="Machado C."/>
            <person name="Nagabhyru P."/>
            <person name="Pan J."/>
            <person name="Schmid J."/>
            <person name="Sugawara K."/>
            <person name="Steiner U."/>
            <person name="Takach J.E."/>
            <person name="Tanaka E."/>
            <person name="Webb J.S."/>
            <person name="Wilson E.V."/>
            <person name="Wiseman J.L."/>
            <person name="Yoshida R."/>
            <person name="Zeng Z."/>
        </authorList>
    </citation>
    <scope>NUCLEOTIDE SEQUENCE [LARGE SCALE GENOMIC DNA]</scope>
    <source>
        <strain evidence="8 9">20.1</strain>
    </source>
</reference>
<dbReference type="VEuPathDB" id="FungiDB:CPUR_01047"/>
<dbReference type="Pfam" id="PF01694">
    <property type="entry name" value="Rhomboid"/>
    <property type="match status" value="1"/>
</dbReference>
<dbReference type="Proteomes" id="UP000016801">
    <property type="component" value="Unassembled WGS sequence"/>
</dbReference>
<dbReference type="GO" id="GO:0016020">
    <property type="term" value="C:membrane"/>
    <property type="evidence" value="ECO:0007669"/>
    <property type="project" value="UniProtKB-SubCell"/>
</dbReference>
<sequence>MATLSTIAHPQYSSDSEPPSPTNLQRTKRQRAVHTALNECSTQGSAAVARVAPPKAKTKEDIRVLVTVAEGAPRPEPFQLRHKLVTMLKGSPSDIQHVRRTPGCYAIQPAPKLVRDRLVVDDLKQELSRTFDASKVCLPEKWFTHAVQDVLFTLMLGPAEYASTSDLIEEEVNTQTGQKPAARDIVSRDIARGPRDAATAGIPFKDTPRANATSLPSAQITTALALTTIPALLYIVIERGVLRGNRSVMGASVWVFLLLGIEAIRTYKSNPHITIGTYHIPTWTTPLFMMFVIAVLMPNTSLLGHLCGVAVGYVCGLGYLKLIAPPEWALKWIENRLNLLSVLPHYVSVDQKTYGRFGILPSTTRTGNSAATELVGSAQRLGP</sequence>
<evidence type="ECO:0000313" key="8">
    <source>
        <dbReference type="EMBL" id="CCE27573.1"/>
    </source>
</evidence>
<dbReference type="EMBL" id="CAGA01000004">
    <property type="protein sequence ID" value="CCE27573.1"/>
    <property type="molecule type" value="Genomic_DNA"/>
</dbReference>
<dbReference type="eggNOG" id="KOG2632">
    <property type="taxonomic scope" value="Eukaryota"/>
</dbReference>